<name>A0A917C1B3_9HYPH</name>
<accession>A0A917C1B3</accession>
<proteinExistence type="predicted"/>
<sequence length="152" mass="17008">MVLQLDDEDFQLLEVAQPGTFVDVRIGAPEARRVSRLRLGGLIETGPVRDGTQRVVTSMTGRAALERRVWEHQGATLDPFSSVQPGTLSELRDLLRSVCPRVQVNRTQTPFLLEVLTPSPFAAQERNRLLQWLDDNLPLSFTYRLSSNAPGL</sequence>
<reference evidence="1" key="2">
    <citation type="submission" date="2020-09" db="EMBL/GenBank/DDBJ databases">
        <authorList>
            <person name="Sun Q."/>
            <person name="Sedlacek I."/>
        </authorList>
    </citation>
    <scope>NUCLEOTIDE SEQUENCE</scope>
    <source>
        <strain evidence="1">CCM 7897</strain>
    </source>
</reference>
<comment type="caution">
    <text evidence="1">The sequence shown here is derived from an EMBL/GenBank/DDBJ whole genome shotgun (WGS) entry which is preliminary data.</text>
</comment>
<dbReference type="EMBL" id="BMCT01000003">
    <property type="protein sequence ID" value="GGF67169.1"/>
    <property type="molecule type" value="Genomic_DNA"/>
</dbReference>
<dbReference type="Proteomes" id="UP000606044">
    <property type="component" value="Unassembled WGS sequence"/>
</dbReference>
<keyword evidence="2" id="KW-1185">Reference proteome</keyword>
<dbReference type="RefSeq" id="WP_188579572.1">
    <property type="nucleotide sequence ID" value="NZ_BMCT01000003.1"/>
</dbReference>
<dbReference type="AlphaFoldDB" id="A0A917C1B3"/>
<evidence type="ECO:0000313" key="1">
    <source>
        <dbReference type="EMBL" id="GGF67169.1"/>
    </source>
</evidence>
<gene>
    <name evidence="1" type="ORF">GCM10007301_28540</name>
</gene>
<organism evidence="1 2">
    <name type="scientific">Azorhizobium oxalatiphilum</name>
    <dbReference type="NCBI Taxonomy" id="980631"/>
    <lineage>
        <taxon>Bacteria</taxon>
        <taxon>Pseudomonadati</taxon>
        <taxon>Pseudomonadota</taxon>
        <taxon>Alphaproteobacteria</taxon>
        <taxon>Hyphomicrobiales</taxon>
        <taxon>Xanthobacteraceae</taxon>
        <taxon>Azorhizobium</taxon>
    </lineage>
</organism>
<reference evidence="1" key="1">
    <citation type="journal article" date="2014" name="Int. J. Syst. Evol. Microbiol.">
        <title>Complete genome sequence of Corynebacterium casei LMG S-19264T (=DSM 44701T), isolated from a smear-ripened cheese.</title>
        <authorList>
            <consortium name="US DOE Joint Genome Institute (JGI-PGF)"/>
            <person name="Walter F."/>
            <person name="Albersmeier A."/>
            <person name="Kalinowski J."/>
            <person name="Ruckert C."/>
        </authorList>
    </citation>
    <scope>NUCLEOTIDE SEQUENCE</scope>
    <source>
        <strain evidence="1">CCM 7897</strain>
    </source>
</reference>
<evidence type="ECO:0000313" key="2">
    <source>
        <dbReference type="Proteomes" id="UP000606044"/>
    </source>
</evidence>
<protein>
    <submittedName>
        <fullName evidence="1">Uncharacterized protein</fullName>
    </submittedName>
</protein>